<gene>
    <name evidence="1" type="ORF">ADUPG1_007888</name>
</gene>
<accession>A0ABQ5KRD9</accession>
<evidence type="ECO:0000313" key="1">
    <source>
        <dbReference type="EMBL" id="GKT34551.1"/>
    </source>
</evidence>
<protein>
    <submittedName>
        <fullName evidence="1">Uncharacterized protein</fullName>
    </submittedName>
</protein>
<comment type="caution">
    <text evidence="1">The sequence shown here is derived from an EMBL/GenBank/DDBJ whole genome shotgun (WGS) entry which is preliminary data.</text>
</comment>
<feature type="non-terminal residue" evidence="1">
    <location>
        <position position="1"/>
    </location>
</feature>
<sequence length="142" mass="16119">NGCIKGSVDHKYNGACESCNKTRLVTAILFQGGKEQWYACSCGIKEGEPHNGVFIVHFVRVVCKGKENIGKIVQKCPQLARMGWHGQTDMHGDMPSMYAKQMKWDKRSYCKIVVLKTGIAPTEVDLRRWLGMIIWRALERAF</sequence>
<proteinExistence type="predicted"/>
<keyword evidence="2" id="KW-1185">Reference proteome</keyword>
<dbReference type="EMBL" id="BQXS01010830">
    <property type="protein sequence ID" value="GKT34551.1"/>
    <property type="molecule type" value="Genomic_DNA"/>
</dbReference>
<organism evidence="1 2">
    <name type="scientific">Aduncisulcus paluster</name>
    <dbReference type="NCBI Taxonomy" id="2918883"/>
    <lineage>
        <taxon>Eukaryota</taxon>
        <taxon>Metamonada</taxon>
        <taxon>Carpediemonas-like organisms</taxon>
        <taxon>Aduncisulcus</taxon>
    </lineage>
</organism>
<reference evidence="1" key="1">
    <citation type="submission" date="2022-03" db="EMBL/GenBank/DDBJ databases">
        <title>Draft genome sequence of Aduncisulcus paluster, a free-living microaerophilic Fornicata.</title>
        <authorList>
            <person name="Yuyama I."/>
            <person name="Kume K."/>
            <person name="Tamura T."/>
            <person name="Inagaki Y."/>
            <person name="Hashimoto T."/>
        </authorList>
    </citation>
    <scope>NUCLEOTIDE SEQUENCE</scope>
    <source>
        <strain evidence="1">NY0171</strain>
    </source>
</reference>
<dbReference type="Proteomes" id="UP001057375">
    <property type="component" value="Unassembled WGS sequence"/>
</dbReference>
<name>A0ABQ5KRD9_9EUKA</name>
<evidence type="ECO:0000313" key="2">
    <source>
        <dbReference type="Proteomes" id="UP001057375"/>
    </source>
</evidence>